<name>A0AAW1H351_SAPOF</name>
<proteinExistence type="inferred from homology"/>
<feature type="compositionally biased region" description="Polar residues" evidence="8">
    <location>
        <begin position="1"/>
        <end position="18"/>
    </location>
</feature>
<comment type="cofactor">
    <cofactor evidence="1 6 7">
        <name>pyridoxal 5'-phosphate</name>
        <dbReference type="ChEBI" id="CHEBI:597326"/>
    </cofactor>
</comment>
<accession>A0AAW1H351</accession>
<dbReference type="InterPro" id="IPR015424">
    <property type="entry name" value="PyrdxlP-dep_Trfase"/>
</dbReference>
<sequence length="455" mass="51220">MVGTSMTQDMSKHTSQNVAKDKTIKQNGCQKKGIVSRNNVEFQCLDIIDSQFGNPITNFDKDEYITSNLANLKQSLQSTKLNLGFALSLDIDYSGLDPFIESNYSGHTRQFEVGVLDWFARLWEIDTDDYWGYVTSGGSEGNLHGILLGRELFPDGILYASKNSHFSIFKAARLYRMECVTVDTLVSGEIDCADFKAKLLQNKDKPAIVCVTLGTTVKGAIDDVDLVIQTLEECGFKEDRFYIHCDGAMYGLVLPLLKDATPKITFKKPIGSISVSGHKFLACTMPCGIQMTRLKHINVLSREVEYTGSPDATISCSRNGHTPVFLWYALNQKGYFGFKQDFEKCLRNAEYLKGLFKDAGFSVMLNSCSSTVVFERPRDERLVRRWQLSCQGDIAHVIVMPNDKKEKLDDFFRELVESWSSWFEDEGHKPVCVASDIGDDNCACAEHKNKTFIKK</sequence>
<dbReference type="Proteomes" id="UP001443914">
    <property type="component" value="Unassembled WGS sequence"/>
</dbReference>
<dbReference type="GO" id="GO:0030170">
    <property type="term" value="F:pyridoxal phosphate binding"/>
    <property type="evidence" value="ECO:0007669"/>
    <property type="project" value="InterPro"/>
</dbReference>
<dbReference type="InterPro" id="IPR015421">
    <property type="entry name" value="PyrdxlP-dep_Trfase_major"/>
</dbReference>
<feature type="modified residue" description="N6-(pyridoxal phosphate)lysine" evidence="6">
    <location>
        <position position="279"/>
    </location>
</feature>
<keyword evidence="10" id="KW-1185">Reference proteome</keyword>
<reference evidence="9" key="1">
    <citation type="submission" date="2024-03" db="EMBL/GenBank/DDBJ databases">
        <title>WGS assembly of Saponaria officinalis var. Norfolk2.</title>
        <authorList>
            <person name="Jenkins J."/>
            <person name="Shu S."/>
            <person name="Grimwood J."/>
            <person name="Barry K."/>
            <person name="Goodstein D."/>
            <person name="Schmutz J."/>
            <person name="Leebens-Mack J."/>
            <person name="Osbourn A."/>
        </authorList>
    </citation>
    <scope>NUCLEOTIDE SEQUENCE [LARGE SCALE GENOMIC DNA]</scope>
    <source>
        <strain evidence="9">JIC</strain>
    </source>
</reference>
<comment type="similarity">
    <text evidence="2 7">Belongs to the group II decarboxylase family.</text>
</comment>
<evidence type="ECO:0000256" key="8">
    <source>
        <dbReference type="SAM" id="MobiDB-lite"/>
    </source>
</evidence>
<organism evidence="9 10">
    <name type="scientific">Saponaria officinalis</name>
    <name type="common">Common soapwort</name>
    <name type="synonym">Lychnis saponaria</name>
    <dbReference type="NCBI Taxonomy" id="3572"/>
    <lineage>
        <taxon>Eukaryota</taxon>
        <taxon>Viridiplantae</taxon>
        <taxon>Streptophyta</taxon>
        <taxon>Embryophyta</taxon>
        <taxon>Tracheophyta</taxon>
        <taxon>Spermatophyta</taxon>
        <taxon>Magnoliopsida</taxon>
        <taxon>eudicotyledons</taxon>
        <taxon>Gunneridae</taxon>
        <taxon>Pentapetalae</taxon>
        <taxon>Caryophyllales</taxon>
        <taxon>Caryophyllaceae</taxon>
        <taxon>Caryophylleae</taxon>
        <taxon>Saponaria</taxon>
    </lineage>
</organism>
<evidence type="ECO:0000313" key="9">
    <source>
        <dbReference type="EMBL" id="KAK9667805.1"/>
    </source>
</evidence>
<dbReference type="InterPro" id="IPR002129">
    <property type="entry name" value="PyrdxlP-dep_de-COase"/>
</dbReference>
<dbReference type="SUPFAM" id="SSF53383">
    <property type="entry name" value="PLP-dependent transferases"/>
    <property type="match status" value="1"/>
</dbReference>
<evidence type="ECO:0000256" key="5">
    <source>
        <dbReference type="ARBA" id="ARBA00023239"/>
    </source>
</evidence>
<evidence type="ECO:0000313" key="10">
    <source>
        <dbReference type="Proteomes" id="UP001443914"/>
    </source>
</evidence>
<evidence type="ECO:0000256" key="4">
    <source>
        <dbReference type="ARBA" id="ARBA00022898"/>
    </source>
</evidence>
<dbReference type="Gene3D" id="3.40.640.10">
    <property type="entry name" value="Type I PLP-dependent aspartate aminotransferase-like (Major domain)"/>
    <property type="match status" value="1"/>
</dbReference>
<dbReference type="PANTHER" id="PTHR46101">
    <property type="match status" value="1"/>
</dbReference>
<evidence type="ECO:0000256" key="3">
    <source>
        <dbReference type="ARBA" id="ARBA00022793"/>
    </source>
</evidence>
<feature type="region of interest" description="Disordered" evidence="8">
    <location>
        <begin position="1"/>
        <end position="22"/>
    </location>
</feature>
<protein>
    <recommendedName>
        <fullName evidence="11">Histidine decarboxylase</fullName>
    </recommendedName>
</protein>
<evidence type="ECO:0008006" key="11">
    <source>
        <dbReference type="Google" id="ProtNLM"/>
    </source>
</evidence>
<keyword evidence="5 7" id="KW-0456">Lyase</keyword>
<evidence type="ECO:0000256" key="6">
    <source>
        <dbReference type="PIRSR" id="PIRSR602129-50"/>
    </source>
</evidence>
<dbReference type="PANTHER" id="PTHR46101:SF2">
    <property type="entry name" value="SERINE DECARBOXYLASE"/>
    <property type="match status" value="1"/>
</dbReference>
<evidence type="ECO:0000256" key="2">
    <source>
        <dbReference type="ARBA" id="ARBA00009533"/>
    </source>
</evidence>
<dbReference type="InterPro" id="IPR015422">
    <property type="entry name" value="PyrdxlP-dep_Trfase_small"/>
</dbReference>
<evidence type="ECO:0000256" key="1">
    <source>
        <dbReference type="ARBA" id="ARBA00001933"/>
    </source>
</evidence>
<dbReference type="AlphaFoldDB" id="A0AAW1H351"/>
<evidence type="ECO:0000256" key="7">
    <source>
        <dbReference type="RuleBase" id="RU000382"/>
    </source>
</evidence>
<comment type="caution">
    <text evidence="9">The sequence shown here is derived from an EMBL/GenBank/DDBJ whole genome shotgun (WGS) entry which is preliminary data.</text>
</comment>
<dbReference type="InterPro" id="IPR021115">
    <property type="entry name" value="Pyridoxal-P_BS"/>
</dbReference>
<keyword evidence="3" id="KW-0210">Decarboxylase</keyword>
<dbReference type="GO" id="GO:0019752">
    <property type="term" value="P:carboxylic acid metabolic process"/>
    <property type="evidence" value="ECO:0007669"/>
    <property type="project" value="InterPro"/>
</dbReference>
<keyword evidence="4 6" id="KW-0663">Pyridoxal phosphate</keyword>
<dbReference type="EMBL" id="JBDFQZ010000013">
    <property type="protein sequence ID" value="KAK9667805.1"/>
    <property type="molecule type" value="Genomic_DNA"/>
</dbReference>
<gene>
    <name evidence="9" type="ORF">RND81_13G012300</name>
</gene>
<dbReference type="InterPro" id="IPR051151">
    <property type="entry name" value="Group_II_Decarboxylase"/>
</dbReference>
<dbReference type="Pfam" id="PF00282">
    <property type="entry name" value="Pyridoxal_deC"/>
    <property type="match status" value="1"/>
</dbReference>
<dbReference type="Gene3D" id="3.90.1150.10">
    <property type="entry name" value="Aspartate Aminotransferase, domain 1"/>
    <property type="match status" value="1"/>
</dbReference>
<dbReference type="GO" id="GO:0016831">
    <property type="term" value="F:carboxy-lyase activity"/>
    <property type="evidence" value="ECO:0007669"/>
    <property type="project" value="UniProtKB-KW"/>
</dbReference>
<dbReference type="PROSITE" id="PS00392">
    <property type="entry name" value="DDC_GAD_HDC_YDC"/>
    <property type="match status" value="1"/>
</dbReference>
<dbReference type="NCBIfam" id="NF002748">
    <property type="entry name" value="PRK02769.1"/>
    <property type="match status" value="1"/>
</dbReference>